<evidence type="ECO:0000256" key="4">
    <source>
        <dbReference type="ARBA" id="ARBA00023136"/>
    </source>
</evidence>
<comment type="caution">
    <text evidence="7">The sequence shown here is derived from an EMBL/GenBank/DDBJ whole genome shotgun (WGS) entry which is preliminary data.</text>
</comment>
<protein>
    <submittedName>
        <fullName evidence="7">Conjugal transfer protein TraR</fullName>
    </submittedName>
</protein>
<evidence type="ECO:0000256" key="5">
    <source>
        <dbReference type="SAM" id="Phobius"/>
    </source>
</evidence>
<accession>A0A2M6WKK2</accession>
<evidence type="ECO:0000313" key="8">
    <source>
        <dbReference type="Proteomes" id="UP000229112"/>
    </source>
</evidence>
<dbReference type="Pfam" id="PF01699">
    <property type="entry name" value="Na_Ca_ex"/>
    <property type="match status" value="1"/>
</dbReference>
<keyword evidence="3 5" id="KW-1133">Transmembrane helix</keyword>
<sequence>MLFWILIFILCLMLLVKGSDWLVEGAEAIGKSLGMSPFIIGITIVGIGTSLP</sequence>
<dbReference type="InterPro" id="IPR004837">
    <property type="entry name" value="NaCa_Exmemb"/>
</dbReference>
<evidence type="ECO:0000256" key="3">
    <source>
        <dbReference type="ARBA" id="ARBA00022989"/>
    </source>
</evidence>
<evidence type="ECO:0000259" key="6">
    <source>
        <dbReference type="Pfam" id="PF01699"/>
    </source>
</evidence>
<evidence type="ECO:0000256" key="1">
    <source>
        <dbReference type="ARBA" id="ARBA00004141"/>
    </source>
</evidence>
<organism evidence="7 8">
    <name type="scientific">Candidatus Harrisonbacteria bacterium CG10_big_fil_rev_8_21_14_0_10_38_8</name>
    <dbReference type="NCBI Taxonomy" id="1974582"/>
    <lineage>
        <taxon>Bacteria</taxon>
        <taxon>Candidatus Harrisoniibacteriota</taxon>
    </lineage>
</organism>
<dbReference type="GO" id="GO:0055085">
    <property type="term" value="P:transmembrane transport"/>
    <property type="evidence" value="ECO:0007669"/>
    <property type="project" value="InterPro"/>
</dbReference>
<feature type="domain" description="Sodium/calcium exchanger membrane region" evidence="6">
    <location>
        <begin position="4"/>
        <end position="52"/>
    </location>
</feature>
<name>A0A2M6WKK2_9BACT</name>
<dbReference type="Gene3D" id="6.10.280.80">
    <property type="entry name" value="NCX, peripheral helical region"/>
    <property type="match status" value="1"/>
</dbReference>
<reference evidence="8" key="1">
    <citation type="submission" date="2017-09" db="EMBL/GenBank/DDBJ databases">
        <title>Depth-based differentiation of microbial function through sediment-hosted aquifers and enrichment of novel symbionts in the deep terrestrial subsurface.</title>
        <authorList>
            <person name="Probst A.J."/>
            <person name="Ladd B."/>
            <person name="Jarett J.K."/>
            <person name="Geller-Mcgrath D.E."/>
            <person name="Sieber C.M.K."/>
            <person name="Emerson J.B."/>
            <person name="Anantharaman K."/>
            <person name="Thomas B.C."/>
            <person name="Malmstrom R."/>
            <person name="Stieglmeier M."/>
            <person name="Klingl A."/>
            <person name="Woyke T."/>
            <person name="Ryan C.M."/>
            <person name="Banfield J.F."/>
        </authorList>
    </citation>
    <scope>NUCLEOTIDE SEQUENCE [LARGE SCALE GENOMIC DNA]</scope>
</reference>
<comment type="subcellular location">
    <subcellularLocation>
        <location evidence="1">Membrane</location>
        <topology evidence="1">Multi-pass membrane protein</topology>
    </subcellularLocation>
</comment>
<dbReference type="Proteomes" id="UP000229112">
    <property type="component" value="Unassembled WGS sequence"/>
</dbReference>
<feature type="transmembrane region" description="Helical" evidence="5">
    <location>
        <begin position="35"/>
        <end position="51"/>
    </location>
</feature>
<evidence type="ECO:0000256" key="2">
    <source>
        <dbReference type="ARBA" id="ARBA00022692"/>
    </source>
</evidence>
<dbReference type="EMBL" id="PFAY01000005">
    <property type="protein sequence ID" value="PIT93310.1"/>
    <property type="molecule type" value="Genomic_DNA"/>
</dbReference>
<feature type="non-terminal residue" evidence="7">
    <location>
        <position position="52"/>
    </location>
</feature>
<proteinExistence type="predicted"/>
<keyword evidence="4 5" id="KW-0472">Membrane</keyword>
<dbReference type="GO" id="GO:0016020">
    <property type="term" value="C:membrane"/>
    <property type="evidence" value="ECO:0007669"/>
    <property type="project" value="UniProtKB-SubCell"/>
</dbReference>
<keyword evidence="2 5" id="KW-0812">Transmembrane</keyword>
<evidence type="ECO:0000313" key="7">
    <source>
        <dbReference type="EMBL" id="PIT93310.1"/>
    </source>
</evidence>
<gene>
    <name evidence="7" type="ORF">COU06_00710</name>
</gene>
<dbReference type="AlphaFoldDB" id="A0A2M6WKK2"/>